<accession>A0A6F7PDZ2</accession>
<dbReference type="OMA" id="KNIRMER"/>
<dbReference type="PROSITE" id="PS50832">
    <property type="entry name" value="S1_IF1_TYPE"/>
    <property type="match status" value="3"/>
</dbReference>
<evidence type="ECO:0000259" key="2">
    <source>
        <dbReference type="PROSITE" id="PS50832"/>
    </source>
</evidence>
<feature type="domain" description="S1-like" evidence="2">
    <location>
        <begin position="21"/>
        <end position="95"/>
    </location>
</feature>
<name>A0A6F7PDZ2_HAECO</name>
<keyword evidence="1" id="KW-0648">Protein biosynthesis</keyword>
<evidence type="ECO:0000256" key="1">
    <source>
        <dbReference type="PROSITE-ProRule" id="PRU00181"/>
    </source>
</evidence>
<proteinExistence type="inferred from homology"/>
<protein>
    <submittedName>
        <fullName evidence="4 5">S1-like domain-containing protein</fullName>
    </submittedName>
</protein>
<dbReference type="SUPFAM" id="SSF50249">
    <property type="entry name" value="Nucleic acid-binding proteins"/>
    <property type="match status" value="3"/>
</dbReference>
<dbReference type="InterPro" id="IPR006196">
    <property type="entry name" value="RNA-binding_domain_S1_IF1"/>
</dbReference>
<dbReference type="WBParaSite" id="HCON_00092480-00001">
    <property type="protein sequence ID" value="HCON_00092480-00001"/>
    <property type="gene ID" value="HCON_00092480"/>
</dbReference>
<sequence length="457" mass="52908">MSTKWKERNSRKNRKNRNHLWNRELRLKDDGQEYGRVLKVFGNRYVLVFCSDNKQRVCRIRGRLRKNVKVRAGGIVLVELRDYQDYKGDIIYKYTYPEAQLLKKRKKVPLQPTTDECPLLVYGQIARVLSKDRVLAFCVDGKQRVCRDRREHAYGQNMLMARGDIIVIGCRDHQDFESDIIHKCAPDEAQRLKNAKILPDHIKVNNGALLEYGRVTQKLHNRHVLVQCFDGEQRVCRIQGKRGKRTTAGYGQTVLVGLRDREDSKGIILHKSNRDEAQRLMENNKLSGTRKTGVQKKEVENKEVMIHSGNLGEEQVRNNMPSRGNGGGPWHPQVGASRTRREGMLWARHVEDRNVVKGSTRAQNKRVIPSVDPAIEEKRILMKMSLMKILLECEENNIYVPPPSTTTPTKTTPSKEDILGQLMENQILKHELLQKKCRLADMQIEYFARQLERESKG</sequence>
<dbReference type="CDD" id="cd05793">
    <property type="entry name" value="S1_IF1A"/>
    <property type="match status" value="1"/>
</dbReference>
<evidence type="ECO:0000313" key="3">
    <source>
        <dbReference type="Proteomes" id="UP000025227"/>
    </source>
</evidence>
<dbReference type="GO" id="GO:0003723">
    <property type="term" value="F:RNA binding"/>
    <property type="evidence" value="ECO:0007669"/>
    <property type="project" value="InterPro"/>
</dbReference>
<feature type="domain" description="S1-like" evidence="2">
    <location>
        <begin position="211"/>
        <end position="273"/>
    </location>
</feature>
<dbReference type="GO" id="GO:0003743">
    <property type="term" value="F:translation initiation factor activity"/>
    <property type="evidence" value="ECO:0007669"/>
    <property type="project" value="UniProtKB-UniRule"/>
</dbReference>
<dbReference type="PANTHER" id="PTHR21668">
    <property type="entry name" value="EIF-1A"/>
    <property type="match status" value="1"/>
</dbReference>
<dbReference type="OrthoDB" id="274995at2759"/>
<dbReference type="SMART" id="SM00652">
    <property type="entry name" value="eIF1a"/>
    <property type="match status" value="3"/>
</dbReference>
<reference evidence="4 5" key="1">
    <citation type="submission" date="2020-12" db="UniProtKB">
        <authorList>
            <consortium name="WormBaseParasite"/>
        </authorList>
    </citation>
    <scope>IDENTIFICATION</scope>
    <source>
        <strain evidence="4 5">MHco3</strain>
    </source>
</reference>
<dbReference type="Pfam" id="PF01176">
    <property type="entry name" value="eIF-1a"/>
    <property type="match status" value="2"/>
</dbReference>
<organism evidence="3 4">
    <name type="scientific">Haemonchus contortus</name>
    <name type="common">Barber pole worm</name>
    <dbReference type="NCBI Taxonomy" id="6289"/>
    <lineage>
        <taxon>Eukaryota</taxon>
        <taxon>Metazoa</taxon>
        <taxon>Ecdysozoa</taxon>
        <taxon>Nematoda</taxon>
        <taxon>Chromadorea</taxon>
        <taxon>Rhabditida</taxon>
        <taxon>Rhabditina</taxon>
        <taxon>Rhabditomorpha</taxon>
        <taxon>Strongyloidea</taxon>
        <taxon>Trichostrongylidae</taxon>
        <taxon>Haemonchus</taxon>
    </lineage>
</organism>
<evidence type="ECO:0000313" key="4">
    <source>
        <dbReference type="WBParaSite" id="HCON_00092480-00001"/>
    </source>
</evidence>
<keyword evidence="3" id="KW-1185">Reference proteome</keyword>
<dbReference type="Gene3D" id="2.40.50.140">
    <property type="entry name" value="Nucleic acid-binding proteins"/>
    <property type="match status" value="3"/>
</dbReference>
<dbReference type="InterPro" id="IPR012340">
    <property type="entry name" value="NA-bd_OB-fold"/>
</dbReference>
<keyword evidence="1" id="KW-0396">Initiation factor</keyword>
<dbReference type="WBParaSite" id="HCON_00092480-00002">
    <property type="protein sequence ID" value="HCON_00092480-00002"/>
    <property type="gene ID" value="HCON_00092480"/>
</dbReference>
<dbReference type="InterPro" id="IPR001253">
    <property type="entry name" value="TIF_eIF-1A"/>
</dbReference>
<dbReference type="AlphaFoldDB" id="A0A6F7PDZ2"/>
<dbReference type="Proteomes" id="UP000025227">
    <property type="component" value="Unplaced"/>
</dbReference>
<evidence type="ECO:0000313" key="5">
    <source>
        <dbReference type="WBParaSite" id="HCON_00092480-00002"/>
    </source>
</evidence>
<dbReference type="HAMAP" id="MF_00216">
    <property type="entry name" value="aIF_1A"/>
    <property type="match status" value="1"/>
</dbReference>
<feature type="domain" description="S1-like" evidence="2">
    <location>
        <begin position="104"/>
        <end position="185"/>
    </location>
</feature>